<proteinExistence type="predicted"/>
<sequence>MTIAGLYWAMSHATGQGEDVIAKLLRKVLYVGAFAYIINNFNWLASIVFRSFAGLGITATGSAITMENFLQPGRLAKTGLDAGGPIFLQLDDMMGFPEVFLNLDAILVLFLAWLVVVLCFFTSFLAEKVLGNVVASGVKVLVLAVIVGIGSGLFTQFQVHPDEPSLDHALVIMLASLTLLALGIFGPGIATGLVSGAPQLGAGAMAGAAIGAAGTAVAVGAAATGVGGAVAAGARMAPAAAKLAGAGARAATSAAGSAKSAFQAGSAAAGGGAKGAIAGLGNVAKTGAQAAGRGAASRASAAGQRMAAPFRAGWNGAAADGGAGAASGQGAAGEAASGAATAQTQEQPAWAKRLHRRQQLTHAATTAAHTLRGGDGGELTMRFKKPQVRYADTPQPATPYQAAGQVDNAGQVRAVGEAATPYRPNDAQTAHHIARFVTLVRSLSIDPIVVRQNWLDAYDYTTDKGAAVLNDYARVNDPFARIGKESVTVQITSVVRASDTSFNVRWTERRYVNGAAAGLERWTAVVSIVLQPPRTEERLRKNPLGIYVNGLSWSRELDSSEGAKP</sequence>
<evidence type="ECO:0000256" key="2">
    <source>
        <dbReference type="ARBA" id="ARBA00022692"/>
    </source>
</evidence>
<dbReference type="GO" id="GO:0030255">
    <property type="term" value="P:protein secretion by the type IV secretion system"/>
    <property type="evidence" value="ECO:0007669"/>
    <property type="project" value="InterPro"/>
</dbReference>
<dbReference type="Pfam" id="PF04610">
    <property type="entry name" value="TrbL"/>
    <property type="match status" value="1"/>
</dbReference>
<dbReference type="InterPro" id="IPR007688">
    <property type="entry name" value="Conjugal_tfr_TrbL/VirB6"/>
</dbReference>
<feature type="compositionally biased region" description="Gly residues" evidence="5">
    <location>
        <begin position="320"/>
        <end position="331"/>
    </location>
</feature>
<accession>A0A2A2K4P5</accession>
<gene>
    <name evidence="8" type="ORF">WR25_22247</name>
</gene>
<evidence type="ECO:0000256" key="3">
    <source>
        <dbReference type="ARBA" id="ARBA00022989"/>
    </source>
</evidence>
<comment type="caution">
    <text evidence="8">The sequence shown here is derived from an EMBL/GenBank/DDBJ whole genome shotgun (WGS) entry which is preliminary data.</text>
</comment>
<keyword evidence="3 6" id="KW-1133">Transmembrane helix</keyword>
<evidence type="ECO:0000313" key="8">
    <source>
        <dbReference type="EMBL" id="PAV68769.1"/>
    </source>
</evidence>
<evidence type="ECO:0000256" key="4">
    <source>
        <dbReference type="ARBA" id="ARBA00023136"/>
    </source>
</evidence>
<evidence type="ECO:0000256" key="6">
    <source>
        <dbReference type="SAM" id="Phobius"/>
    </source>
</evidence>
<feature type="transmembrane region" description="Helical" evidence="6">
    <location>
        <begin position="206"/>
        <end position="232"/>
    </location>
</feature>
<evidence type="ECO:0000256" key="1">
    <source>
        <dbReference type="ARBA" id="ARBA00004167"/>
    </source>
</evidence>
<dbReference type="Proteomes" id="UP000218231">
    <property type="component" value="Unassembled WGS sequence"/>
</dbReference>
<evidence type="ECO:0000313" key="9">
    <source>
        <dbReference type="Proteomes" id="UP000218231"/>
    </source>
</evidence>
<dbReference type="STRING" id="2018661.A0A2A2K4P5"/>
<dbReference type="AlphaFoldDB" id="A0A2A2K4P5"/>
<dbReference type="OrthoDB" id="5484339at2759"/>
<reference evidence="8 9" key="1">
    <citation type="journal article" date="2017" name="Curr. Biol.">
        <title>Genome architecture and evolution of a unichromosomal asexual nematode.</title>
        <authorList>
            <person name="Fradin H."/>
            <person name="Zegar C."/>
            <person name="Gutwein M."/>
            <person name="Lucas J."/>
            <person name="Kovtun M."/>
            <person name="Corcoran D."/>
            <person name="Baugh L.R."/>
            <person name="Kiontke K."/>
            <person name="Gunsalus K."/>
            <person name="Fitch D.H."/>
            <person name="Piano F."/>
        </authorList>
    </citation>
    <scope>NUCLEOTIDE SEQUENCE [LARGE SCALE GENOMIC DNA]</scope>
    <source>
        <strain evidence="8">PF1309</strain>
    </source>
</reference>
<evidence type="ECO:0000259" key="7">
    <source>
        <dbReference type="Pfam" id="PF04335"/>
    </source>
</evidence>
<dbReference type="InterPro" id="IPR032710">
    <property type="entry name" value="NTF2-like_dom_sf"/>
</dbReference>
<keyword evidence="2 6" id="KW-0812">Transmembrane</keyword>
<keyword evidence="9" id="KW-1185">Reference proteome</keyword>
<dbReference type="NCBIfam" id="NF010446">
    <property type="entry name" value="PRK13872.1"/>
    <property type="match status" value="1"/>
</dbReference>
<dbReference type="Gene3D" id="3.10.450.230">
    <property type="entry name" value="VirB8 protein"/>
    <property type="match status" value="1"/>
</dbReference>
<dbReference type="SUPFAM" id="SSF54427">
    <property type="entry name" value="NTF2-like"/>
    <property type="match status" value="1"/>
</dbReference>
<dbReference type="EMBL" id="LIAE01009689">
    <property type="protein sequence ID" value="PAV68769.1"/>
    <property type="molecule type" value="Genomic_DNA"/>
</dbReference>
<comment type="subcellular location">
    <subcellularLocation>
        <location evidence="1">Membrane</location>
        <topology evidence="1">Single-pass membrane protein</topology>
    </subcellularLocation>
</comment>
<protein>
    <recommendedName>
        <fullName evidence="7">Bacterial virulence protein VirB8 domain-containing protein</fullName>
    </recommendedName>
</protein>
<feature type="transmembrane region" description="Helical" evidence="6">
    <location>
        <begin position="169"/>
        <end position="194"/>
    </location>
</feature>
<dbReference type="GO" id="GO:0016020">
    <property type="term" value="C:membrane"/>
    <property type="evidence" value="ECO:0007669"/>
    <property type="project" value="UniProtKB-SubCell"/>
</dbReference>
<feature type="transmembrane region" description="Helical" evidence="6">
    <location>
        <begin position="105"/>
        <end position="126"/>
    </location>
</feature>
<dbReference type="CDD" id="cd16425">
    <property type="entry name" value="TrbF"/>
    <property type="match status" value="1"/>
</dbReference>
<organism evidence="8 9">
    <name type="scientific">Diploscapter pachys</name>
    <dbReference type="NCBI Taxonomy" id="2018661"/>
    <lineage>
        <taxon>Eukaryota</taxon>
        <taxon>Metazoa</taxon>
        <taxon>Ecdysozoa</taxon>
        <taxon>Nematoda</taxon>
        <taxon>Chromadorea</taxon>
        <taxon>Rhabditida</taxon>
        <taxon>Rhabditina</taxon>
        <taxon>Rhabditomorpha</taxon>
        <taxon>Rhabditoidea</taxon>
        <taxon>Rhabditidae</taxon>
        <taxon>Diploscapter</taxon>
    </lineage>
</organism>
<evidence type="ECO:0000256" key="5">
    <source>
        <dbReference type="SAM" id="MobiDB-lite"/>
    </source>
</evidence>
<keyword evidence="4 6" id="KW-0472">Membrane</keyword>
<dbReference type="InterPro" id="IPR007430">
    <property type="entry name" value="VirB8"/>
</dbReference>
<dbReference type="InterPro" id="IPR035658">
    <property type="entry name" value="TrbF"/>
</dbReference>
<feature type="domain" description="Bacterial virulence protein VirB8" evidence="7">
    <location>
        <begin position="405"/>
        <end position="556"/>
    </location>
</feature>
<feature type="compositionally biased region" description="Low complexity" evidence="5">
    <location>
        <begin position="332"/>
        <end position="342"/>
    </location>
</feature>
<feature type="transmembrane region" description="Helical" evidence="6">
    <location>
        <begin position="138"/>
        <end position="157"/>
    </location>
</feature>
<feature type="region of interest" description="Disordered" evidence="5">
    <location>
        <begin position="320"/>
        <end position="352"/>
    </location>
</feature>
<feature type="transmembrane region" description="Helical" evidence="6">
    <location>
        <begin position="28"/>
        <end position="49"/>
    </location>
</feature>
<name>A0A2A2K4P5_9BILA</name>
<dbReference type="Pfam" id="PF04335">
    <property type="entry name" value="VirB8"/>
    <property type="match status" value="1"/>
</dbReference>